<evidence type="ECO:0000256" key="2">
    <source>
        <dbReference type="ARBA" id="ARBA00007262"/>
    </source>
</evidence>
<accession>A0A9P4KGP0</accession>
<dbReference type="Proteomes" id="UP000800093">
    <property type="component" value="Unassembled WGS sequence"/>
</dbReference>
<dbReference type="InterPro" id="IPR038213">
    <property type="entry name" value="IFI6/IFI27-like_sf"/>
</dbReference>
<gene>
    <name evidence="7" type="ORF">CC78DRAFT_457438</name>
</gene>
<evidence type="ECO:0000256" key="4">
    <source>
        <dbReference type="ARBA" id="ARBA00022989"/>
    </source>
</evidence>
<dbReference type="Gene3D" id="6.10.110.10">
    <property type="match status" value="1"/>
</dbReference>
<feature type="transmembrane region" description="Helical" evidence="6">
    <location>
        <begin position="74"/>
        <end position="92"/>
    </location>
</feature>
<organism evidence="7 8">
    <name type="scientific">Lojkania enalia</name>
    <dbReference type="NCBI Taxonomy" id="147567"/>
    <lineage>
        <taxon>Eukaryota</taxon>
        <taxon>Fungi</taxon>
        <taxon>Dikarya</taxon>
        <taxon>Ascomycota</taxon>
        <taxon>Pezizomycotina</taxon>
        <taxon>Dothideomycetes</taxon>
        <taxon>Pleosporomycetidae</taxon>
        <taxon>Pleosporales</taxon>
        <taxon>Pleosporales incertae sedis</taxon>
        <taxon>Lojkania</taxon>
    </lineage>
</organism>
<evidence type="ECO:0000256" key="3">
    <source>
        <dbReference type="ARBA" id="ARBA00022692"/>
    </source>
</evidence>
<keyword evidence="4 6" id="KW-1133">Transmembrane helix</keyword>
<evidence type="ECO:0000256" key="6">
    <source>
        <dbReference type="SAM" id="Phobius"/>
    </source>
</evidence>
<comment type="subcellular location">
    <subcellularLocation>
        <location evidence="1">Membrane</location>
        <topology evidence="1">Multi-pass membrane protein</topology>
    </subcellularLocation>
</comment>
<evidence type="ECO:0000313" key="8">
    <source>
        <dbReference type="Proteomes" id="UP000800093"/>
    </source>
</evidence>
<keyword evidence="3 6" id="KW-0812">Transmembrane</keyword>
<dbReference type="GO" id="GO:0016020">
    <property type="term" value="C:membrane"/>
    <property type="evidence" value="ECO:0007669"/>
    <property type="project" value="UniProtKB-SubCell"/>
</dbReference>
<comment type="similarity">
    <text evidence="2">Belongs to the IFI6/IFI27 family.</text>
</comment>
<comment type="caution">
    <text evidence="7">The sequence shown here is derived from an EMBL/GenBank/DDBJ whole genome shotgun (WGS) entry which is preliminary data.</text>
</comment>
<dbReference type="AlphaFoldDB" id="A0A9P4KGP0"/>
<keyword evidence="5 6" id="KW-0472">Membrane</keyword>
<sequence>MGNKVSSFIANAINHVKDKVLEVSRRILPPIVHYVAAHPVQTAFTVISAVPSLLFMPVLGMAGFTGAGIARGSLAAGIYSSIASVAAGSVFATL</sequence>
<evidence type="ECO:0000256" key="1">
    <source>
        <dbReference type="ARBA" id="ARBA00004141"/>
    </source>
</evidence>
<evidence type="ECO:0000313" key="7">
    <source>
        <dbReference type="EMBL" id="KAF2267363.1"/>
    </source>
</evidence>
<reference evidence="8" key="1">
    <citation type="journal article" date="2020" name="Stud. Mycol.">
        <title>101 Dothideomycetes genomes: A test case for predicting lifestyles and emergence of pathogens.</title>
        <authorList>
            <person name="Haridas S."/>
            <person name="Albert R."/>
            <person name="Binder M."/>
            <person name="Bloem J."/>
            <person name="LaButti K."/>
            <person name="Salamov A."/>
            <person name="Andreopoulos B."/>
            <person name="Baker S."/>
            <person name="Barry K."/>
            <person name="Bills G."/>
            <person name="Bluhm B."/>
            <person name="Cannon C."/>
            <person name="Castanera R."/>
            <person name="Culley D."/>
            <person name="Daum C."/>
            <person name="Ezra D."/>
            <person name="Gonzalez J."/>
            <person name="Henrissat B."/>
            <person name="Kuo A."/>
            <person name="Liang C."/>
            <person name="Lipzen A."/>
            <person name="Lutzoni F."/>
            <person name="Magnuson J."/>
            <person name="Mondo S."/>
            <person name="Nolan M."/>
            <person name="Ohm R."/>
            <person name="Pangilinan J."/>
            <person name="Park H.-J."/>
            <person name="Ramirez L."/>
            <person name="Alfaro M."/>
            <person name="Sun H."/>
            <person name="Tritt A."/>
            <person name="Yoshinaga Y."/>
            <person name="Zwiers L.-H."/>
            <person name="Turgeon B."/>
            <person name="Goodwin S."/>
            <person name="Spatafora J."/>
            <person name="Crous P."/>
            <person name="Grigoriev I."/>
        </authorList>
    </citation>
    <scope>NUCLEOTIDE SEQUENCE [LARGE SCALE GENOMIC DNA]</scope>
    <source>
        <strain evidence="8">CBS 304.66</strain>
    </source>
</reference>
<proteinExistence type="inferred from homology"/>
<feature type="transmembrane region" description="Helical" evidence="6">
    <location>
        <begin position="43"/>
        <end position="62"/>
    </location>
</feature>
<keyword evidence="8" id="KW-1185">Reference proteome</keyword>
<dbReference type="OrthoDB" id="440424at2759"/>
<evidence type="ECO:0000256" key="5">
    <source>
        <dbReference type="ARBA" id="ARBA00023136"/>
    </source>
</evidence>
<dbReference type="InterPro" id="IPR009311">
    <property type="entry name" value="IFI6/IFI27-like"/>
</dbReference>
<dbReference type="Pfam" id="PF06140">
    <property type="entry name" value="Ifi-6-16"/>
    <property type="match status" value="1"/>
</dbReference>
<protein>
    <submittedName>
        <fullName evidence="7">Uncharacterized protein</fullName>
    </submittedName>
</protein>
<dbReference type="EMBL" id="ML986592">
    <property type="protein sequence ID" value="KAF2267363.1"/>
    <property type="molecule type" value="Genomic_DNA"/>
</dbReference>
<name>A0A9P4KGP0_9PLEO</name>